<evidence type="ECO:0000256" key="1">
    <source>
        <dbReference type="SAM" id="Coils"/>
    </source>
</evidence>
<evidence type="ECO:0000313" key="2">
    <source>
        <dbReference type="EMBL" id="ORD94024.1"/>
    </source>
</evidence>
<name>A0A1Y1S6H6_9MICR</name>
<protein>
    <submittedName>
        <fullName evidence="2">Uncharacterized protein</fullName>
    </submittedName>
</protein>
<reference evidence="2 3" key="1">
    <citation type="journal article" date="2017" name="Environ. Microbiol.">
        <title>Decay of the glycolytic pathway and adaptation to intranuclear parasitism within Enterocytozoonidae microsporidia.</title>
        <authorList>
            <person name="Wiredu Boakye D."/>
            <person name="Jaroenlak P."/>
            <person name="Prachumwat A."/>
            <person name="Williams T.A."/>
            <person name="Bateman K.S."/>
            <person name="Itsathitphaisarn O."/>
            <person name="Sritunyalucksana K."/>
            <person name="Paszkiewicz K.H."/>
            <person name="Moore K.A."/>
            <person name="Stentiford G.D."/>
            <person name="Williams B.A."/>
        </authorList>
    </citation>
    <scope>NUCLEOTIDE SEQUENCE [LARGE SCALE GENOMIC DNA]</scope>
    <source>
        <strain evidence="2 3">GB1</strain>
    </source>
</reference>
<sequence length="108" mass="12345">MDRNRKLAKENAELKRALEAAEREEHRLVKRALMVEYYTSIEYDRMVGAIDAAILSISEISKKLSNLRIELTEEQTKIAQRVSNGTALVNISFISVQNSNQINIKKQP</sequence>
<dbReference type="AlphaFoldDB" id="A0A1Y1S6H6"/>
<feature type="coiled-coil region" evidence="1">
    <location>
        <begin position="4"/>
        <end position="31"/>
    </location>
</feature>
<proteinExistence type="predicted"/>
<organism evidence="2 3">
    <name type="scientific">Enterospora canceri</name>
    <dbReference type="NCBI Taxonomy" id="1081671"/>
    <lineage>
        <taxon>Eukaryota</taxon>
        <taxon>Fungi</taxon>
        <taxon>Fungi incertae sedis</taxon>
        <taxon>Microsporidia</taxon>
        <taxon>Enterocytozoonidae</taxon>
        <taxon>Enterospora</taxon>
    </lineage>
</organism>
<gene>
    <name evidence="2" type="ORF">ECANGB1_1258</name>
</gene>
<accession>A0A1Y1S6H6</accession>
<keyword evidence="1" id="KW-0175">Coiled coil</keyword>
<dbReference type="EMBL" id="LWDP01000035">
    <property type="protein sequence ID" value="ORD94024.1"/>
    <property type="molecule type" value="Genomic_DNA"/>
</dbReference>
<keyword evidence="3" id="KW-1185">Reference proteome</keyword>
<dbReference type="Proteomes" id="UP000192639">
    <property type="component" value="Unassembled WGS sequence"/>
</dbReference>
<dbReference type="VEuPathDB" id="MicrosporidiaDB:ECANGB1_1258"/>
<evidence type="ECO:0000313" key="3">
    <source>
        <dbReference type="Proteomes" id="UP000192639"/>
    </source>
</evidence>
<comment type="caution">
    <text evidence="2">The sequence shown here is derived from an EMBL/GenBank/DDBJ whole genome shotgun (WGS) entry which is preliminary data.</text>
</comment>